<evidence type="ECO:0000256" key="3">
    <source>
        <dbReference type="ARBA" id="ARBA00022475"/>
    </source>
</evidence>
<dbReference type="Proteomes" id="UP000254040">
    <property type="component" value="Unassembled WGS sequence"/>
</dbReference>
<evidence type="ECO:0000256" key="5">
    <source>
        <dbReference type="ARBA" id="ARBA00022692"/>
    </source>
</evidence>
<dbReference type="GO" id="GO:0005886">
    <property type="term" value="C:plasma membrane"/>
    <property type="evidence" value="ECO:0007669"/>
    <property type="project" value="UniProtKB-SubCell"/>
</dbReference>
<feature type="transmembrane region" description="Helical" evidence="9">
    <location>
        <begin position="36"/>
        <end position="60"/>
    </location>
</feature>
<organism evidence="11 13">
    <name type="scientific">Legionella moravica</name>
    <dbReference type="NCBI Taxonomy" id="39962"/>
    <lineage>
        <taxon>Bacteria</taxon>
        <taxon>Pseudomonadati</taxon>
        <taxon>Pseudomonadota</taxon>
        <taxon>Gammaproteobacteria</taxon>
        <taxon>Legionellales</taxon>
        <taxon>Legionellaceae</taxon>
        <taxon>Legionella</taxon>
    </lineage>
</organism>
<keyword evidence="12" id="KW-1185">Reference proteome</keyword>
<dbReference type="RefSeq" id="WP_028384035.1">
    <property type="nucleotide sequence ID" value="NZ_CAAAJG010000064.1"/>
</dbReference>
<dbReference type="PANTHER" id="PTHR46997">
    <property type="entry name" value="LOW AFFINITY TRYPTOPHAN PERMEASE-RELATED"/>
    <property type="match status" value="1"/>
</dbReference>
<dbReference type="STRING" id="39962.Lmor_2798"/>
<keyword evidence="2" id="KW-0813">Transport</keyword>
<feature type="transmembrane region" description="Helical" evidence="9">
    <location>
        <begin position="309"/>
        <end position="326"/>
    </location>
</feature>
<dbReference type="EMBL" id="LNYN01000041">
    <property type="protein sequence ID" value="KTD31191.1"/>
    <property type="molecule type" value="Genomic_DNA"/>
</dbReference>
<feature type="transmembrane region" description="Helical" evidence="9">
    <location>
        <begin position="375"/>
        <end position="395"/>
    </location>
</feature>
<evidence type="ECO:0000313" key="12">
    <source>
        <dbReference type="Proteomes" id="UP000054985"/>
    </source>
</evidence>
<dbReference type="PANTHER" id="PTHR46997:SF2">
    <property type="entry name" value="TYROSINE-SPECIFIC TRANSPORT SYSTEM"/>
    <property type="match status" value="1"/>
</dbReference>
<dbReference type="PRINTS" id="PR00166">
    <property type="entry name" value="AROAAPRMEASE"/>
</dbReference>
<dbReference type="OrthoDB" id="18749at2"/>
<feature type="transmembrane region" description="Helical" evidence="9">
    <location>
        <begin position="270"/>
        <end position="297"/>
    </location>
</feature>
<dbReference type="Pfam" id="PF03222">
    <property type="entry name" value="Trp_Tyr_perm"/>
    <property type="match status" value="1"/>
</dbReference>
<gene>
    <name evidence="11" type="primary">tyrP_1</name>
    <name evidence="10" type="ORF">Lmor_2798</name>
    <name evidence="11" type="ORF">NCTC12239_00068</name>
</gene>
<keyword evidence="4" id="KW-0997">Cell inner membrane</keyword>
<keyword evidence="6" id="KW-0029">Amino-acid transport</keyword>
<feature type="transmembrane region" description="Helical" evidence="9">
    <location>
        <begin position="80"/>
        <end position="102"/>
    </location>
</feature>
<evidence type="ECO:0000256" key="6">
    <source>
        <dbReference type="ARBA" id="ARBA00022970"/>
    </source>
</evidence>
<feature type="transmembrane region" description="Helical" evidence="9">
    <location>
        <begin position="7"/>
        <end position="30"/>
    </location>
</feature>
<keyword evidence="8 9" id="KW-0472">Membrane</keyword>
<evidence type="ECO:0000313" key="11">
    <source>
        <dbReference type="EMBL" id="STX61165.1"/>
    </source>
</evidence>
<accession>A0A378JR26</accession>
<dbReference type="Proteomes" id="UP000054985">
    <property type="component" value="Unassembled WGS sequence"/>
</dbReference>
<name>A0A378JR26_9GAMM</name>
<dbReference type="Gene3D" id="1.20.1740.10">
    <property type="entry name" value="Amino acid/polyamine transporter I"/>
    <property type="match status" value="1"/>
</dbReference>
<keyword evidence="3" id="KW-1003">Cell membrane</keyword>
<dbReference type="AlphaFoldDB" id="A0A378JR26"/>
<evidence type="ECO:0000313" key="10">
    <source>
        <dbReference type="EMBL" id="KTD31191.1"/>
    </source>
</evidence>
<dbReference type="InterPro" id="IPR018227">
    <property type="entry name" value="Amino_acid_transport_2"/>
</dbReference>
<feature type="transmembrane region" description="Helical" evidence="9">
    <location>
        <begin position="212"/>
        <end position="236"/>
    </location>
</feature>
<evidence type="ECO:0000256" key="7">
    <source>
        <dbReference type="ARBA" id="ARBA00022989"/>
    </source>
</evidence>
<comment type="subcellular location">
    <subcellularLocation>
        <location evidence="1">Cell inner membrane</location>
        <topology evidence="1">Multi-pass membrane protein</topology>
    </subcellularLocation>
</comment>
<dbReference type="InterPro" id="IPR013059">
    <property type="entry name" value="Trp_tyr_transpt"/>
</dbReference>
<reference evidence="10 12" key="1">
    <citation type="submission" date="2015-11" db="EMBL/GenBank/DDBJ databases">
        <title>Genomic analysis of 38 Legionella species identifies large and diverse effector repertoires.</title>
        <authorList>
            <person name="Burstein D."/>
            <person name="Amaro F."/>
            <person name="Zusman T."/>
            <person name="Lifshitz Z."/>
            <person name="Cohen O."/>
            <person name="Gilbert J.A."/>
            <person name="Pupko T."/>
            <person name="Shuman H.A."/>
            <person name="Segal G."/>
        </authorList>
    </citation>
    <scope>NUCLEOTIDE SEQUENCE [LARGE SCALE GENOMIC DNA]</scope>
    <source>
        <strain evidence="10 12">ATCC 43877</strain>
    </source>
</reference>
<dbReference type="EMBL" id="UGOG01000001">
    <property type="protein sequence ID" value="STX61165.1"/>
    <property type="molecule type" value="Genomic_DNA"/>
</dbReference>
<reference evidence="11 13" key="2">
    <citation type="submission" date="2018-06" db="EMBL/GenBank/DDBJ databases">
        <authorList>
            <consortium name="Pathogen Informatics"/>
            <person name="Doyle S."/>
        </authorList>
    </citation>
    <scope>NUCLEOTIDE SEQUENCE [LARGE SCALE GENOMIC DNA]</scope>
    <source>
        <strain evidence="11 13">NCTC12239</strain>
    </source>
</reference>
<feature type="transmembrane region" description="Helical" evidence="9">
    <location>
        <begin position="332"/>
        <end position="354"/>
    </location>
</feature>
<feature type="transmembrane region" description="Helical" evidence="9">
    <location>
        <begin position="114"/>
        <end position="134"/>
    </location>
</feature>
<evidence type="ECO:0000313" key="13">
    <source>
        <dbReference type="Proteomes" id="UP000254040"/>
    </source>
</evidence>
<evidence type="ECO:0000256" key="1">
    <source>
        <dbReference type="ARBA" id="ARBA00004429"/>
    </source>
</evidence>
<protein>
    <submittedName>
        <fullName evidence="11">Tyrosine-specific transport protein</fullName>
    </submittedName>
</protein>
<evidence type="ECO:0000256" key="2">
    <source>
        <dbReference type="ARBA" id="ARBA00022448"/>
    </source>
</evidence>
<keyword evidence="7 9" id="KW-1133">Transmembrane helix</keyword>
<keyword evidence="5 9" id="KW-0812">Transmembrane</keyword>
<dbReference type="GO" id="GO:0015173">
    <property type="term" value="F:aromatic amino acid transmembrane transporter activity"/>
    <property type="evidence" value="ECO:0007669"/>
    <property type="project" value="InterPro"/>
</dbReference>
<sequence length="401" mass="44398">MRKLISSIFWVTGTTIGGGMVMLPAVVGVYGYFSAIGLVVAVWLLTTLIALTFLEANCYLPARTNLISMSKQLMGSRFKWITWIICLCFLYTIMCVYISGMTEIIGGFLEKNSIFIPSAYLSLFSVIAVGLPIYFGMGSISRFNRFIVMLMLLAFFTLVFLIVPHIDADILLNTTESIPLMALPIVFTSFGFLIVIPSLRTYLDDDIKKIKIAIVVGSFIALMVYIIWVTVVMGVIPVFGDNGLQWILEQAKPVKHLTNTLSSQALSPSIALLIQLFVLFAILSSFVGTSLGLYAFLADGLRNSKKCEGKMKLLVLTFLPPLIIAATFNRLFIIALGFAGLISTILFGLYPIMLTWSGRYGHKLPTKYRISAKRGVFLLMGTFCLTIIGVELLTLQLNFLK</sequence>
<evidence type="ECO:0000256" key="4">
    <source>
        <dbReference type="ARBA" id="ARBA00022519"/>
    </source>
</evidence>
<evidence type="ECO:0000256" key="8">
    <source>
        <dbReference type="ARBA" id="ARBA00023136"/>
    </source>
</evidence>
<evidence type="ECO:0000256" key="9">
    <source>
        <dbReference type="SAM" id="Phobius"/>
    </source>
</evidence>
<feature type="transmembrane region" description="Helical" evidence="9">
    <location>
        <begin position="146"/>
        <end position="166"/>
    </location>
</feature>
<proteinExistence type="predicted"/>
<feature type="transmembrane region" description="Helical" evidence="9">
    <location>
        <begin position="178"/>
        <end position="200"/>
    </location>
</feature>
<dbReference type="GO" id="GO:0003333">
    <property type="term" value="P:amino acid transmembrane transport"/>
    <property type="evidence" value="ECO:0007669"/>
    <property type="project" value="InterPro"/>
</dbReference>